<comment type="subcellular location">
    <subcellularLocation>
        <location evidence="1">Membrane</location>
        <topology evidence="1">Multi-pass membrane protein</topology>
    </subcellularLocation>
</comment>
<dbReference type="InterPro" id="IPR044880">
    <property type="entry name" value="NCX_ion-bd_dom_sf"/>
</dbReference>
<dbReference type="InterPro" id="IPR004837">
    <property type="entry name" value="NaCa_Exmemb"/>
</dbReference>
<dbReference type="GO" id="GO:0055085">
    <property type="term" value="P:transmembrane transport"/>
    <property type="evidence" value="ECO:0007669"/>
    <property type="project" value="InterPro"/>
</dbReference>
<keyword evidence="4" id="KW-0472">Membrane</keyword>
<gene>
    <name evidence="6" type="ORF">METZ01_LOCUS53762</name>
</gene>
<reference evidence="6" key="1">
    <citation type="submission" date="2018-05" db="EMBL/GenBank/DDBJ databases">
        <authorList>
            <person name="Lanie J.A."/>
            <person name="Ng W.-L."/>
            <person name="Kazmierczak K.M."/>
            <person name="Andrzejewski T.M."/>
            <person name="Davidsen T.M."/>
            <person name="Wayne K.J."/>
            <person name="Tettelin H."/>
            <person name="Glass J.I."/>
            <person name="Rusch D."/>
            <person name="Podicherti R."/>
            <person name="Tsui H.-C.T."/>
            <person name="Winkler M.E."/>
        </authorList>
    </citation>
    <scope>NUCLEOTIDE SEQUENCE</scope>
</reference>
<keyword evidence="2" id="KW-0812">Transmembrane</keyword>
<evidence type="ECO:0000256" key="1">
    <source>
        <dbReference type="ARBA" id="ARBA00004141"/>
    </source>
</evidence>
<feature type="non-terminal residue" evidence="6">
    <location>
        <position position="85"/>
    </location>
</feature>
<accession>A0A381SC77</accession>
<feature type="non-terminal residue" evidence="6">
    <location>
        <position position="1"/>
    </location>
</feature>
<evidence type="ECO:0000313" key="6">
    <source>
        <dbReference type="EMBL" id="SVA00908.1"/>
    </source>
</evidence>
<protein>
    <recommendedName>
        <fullName evidence="5">Sodium/calcium exchanger membrane region domain-containing protein</fullName>
    </recommendedName>
</protein>
<name>A0A381SC77_9ZZZZ</name>
<evidence type="ECO:0000259" key="5">
    <source>
        <dbReference type="Pfam" id="PF01699"/>
    </source>
</evidence>
<keyword evidence="3" id="KW-1133">Transmembrane helix</keyword>
<proteinExistence type="predicted"/>
<evidence type="ECO:0000256" key="2">
    <source>
        <dbReference type="ARBA" id="ARBA00022692"/>
    </source>
</evidence>
<feature type="domain" description="Sodium/calcium exchanger membrane region" evidence="5">
    <location>
        <begin position="4"/>
        <end position="85"/>
    </location>
</feature>
<sequence length="85" mass="8309">VVFNILLLALGSAGLTIAADRFVVGAAQVAARLRVSTVVTGALIIGFGTSAPELVVSTLAALTEGAEGTALAMGNIVGSNVANLT</sequence>
<dbReference type="AlphaFoldDB" id="A0A381SC77"/>
<dbReference type="Gene3D" id="1.20.1420.30">
    <property type="entry name" value="NCX, central ion-binding region"/>
    <property type="match status" value="1"/>
</dbReference>
<dbReference type="GO" id="GO:0016020">
    <property type="term" value="C:membrane"/>
    <property type="evidence" value="ECO:0007669"/>
    <property type="project" value="UniProtKB-SubCell"/>
</dbReference>
<organism evidence="6">
    <name type="scientific">marine metagenome</name>
    <dbReference type="NCBI Taxonomy" id="408172"/>
    <lineage>
        <taxon>unclassified sequences</taxon>
        <taxon>metagenomes</taxon>
        <taxon>ecological metagenomes</taxon>
    </lineage>
</organism>
<evidence type="ECO:0000256" key="3">
    <source>
        <dbReference type="ARBA" id="ARBA00022989"/>
    </source>
</evidence>
<evidence type="ECO:0000256" key="4">
    <source>
        <dbReference type="ARBA" id="ARBA00023136"/>
    </source>
</evidence>
<dbReference type="Pfam" id="PF01699">
    <property type="entry name" value="Na_Ca_ex"/>
    <property type="match status" value="1"/>
</dbReference>
<dbReference type="EMBL" id="UINC01002849">
    <property type="protein sequence ID" value="SVA00908.1"/>
    <property type="molecule type" value="Genomic_DNA"/>
</dbReference>